<dbReference type="GeneID" id="83214102"/>
<gene>
    <name evidence="1" type="ORF">O0I10_006691</name>
</gene>
<dbReference type="RefSeq" id="XP_058342539.1">
    <property type="nucleotide sequence ID" value="XM_058486717.1"/>
</dbReference>
<sequence length="158" mass="17696">MKPITQQHSMNWHNELSWEAAEATEQAITNGLPRPETRVSPSIVSPANNGVAPMDLDVLSVNIQLTHKDGTTLVEHISADTQVCHRLHKVPIHMVAHKVFITMNIIKAQAPSIMATDHNVDSNNKLRMDLLAFNVVVVAIWHVPPFQNEPFWSCRLTT</sequence>
<dbReference type="Proteomes" id="UP001234581">
    <property type="component" value="Unassembled WGS sequence"/>
</dbReference>
<keyword evidence="2" id="KW-1185">Reference proteome</keyword>
<dbReference type="EMBL" id="JARTCD010000030">
    <property type="protein sequence ID" value="KAJ8657626.1"/>
    <property type="molecule type" value="Genomic_DNA"/>
</dbReference>
<comment type="caution">
    <text evidence="1">The sequence shown here is derived from an EMBL/GenBank/DDBJ whole genome shotgun (WGS) entry which is preliminary data.</text>
</comment>
<proteinExistence type="predicted"/>
<organism evidence="1 2">
    <name type="scientific">Lichtheimia ornata</name>
    <dbReference type="NCBI Taxonomy" id="688661"/>
    <lineage>
        <taxon>Eukaryota</taxon>
        <taxon>Fungi</taxon>
        <taxon>Fungi incertae sedis</taxon>
        <taxon>Mucoromycota</taxon>
        <taxon>Mucoromycotina</taxon>
        <taxon>Mucoromycetes</taxon>
        <taxon>Mucorales</taxon>
        <taxon>Lichtheimiaceae</taxon>
        <taxon>Lichtheimia</taxon>
    </lineage>
</organism>
<dbReference type="AlphaFoldDB" id="A0AAD7V4S2"/>
<reference evidence="1 2" key="1">
    <citation type="submission" date="2023-03" db="EMBL/GenBank/DDBJ databases">
        <title>Genome sequence of Lichtheimia ornata CBS 291.66.</title>
        <authorList>
            <person name="Mohabir J.T."/>
            <person name="Shea T.P."/>
            <person name="Kurbessoian T."/>
            <person name="Berby B."/>
            <person name="Fontaine J."/>
            <person name="Livny J."/>
            <person name="Gnirke A."/>
            <person name="Stajich J.E."/>
            <person name="Cuomo C.A."/>
        </authorList>
    </citation>
    <scope>NUCLEOTIDE SEQUENCE [LARGE SCALE GENOMIC DNA]</scope>
    <source>
        <strain evidence="1">CBS 291.66</strain>
    </source>
</reference>
<accession>A0AAD7V4S2</accession>
<name>A0AAD7V4S2_9FUNG</name>
<protein>
    <submittedName>
        <fullName evidence="1">Uncharacterized protein</fullName>
    </submittedName>
</protein>
<evidence type="ECO:0000313" key="1">
    <source>
        <dbReference type="EMBL" id="KAJ8657626.1"/>
    </source>
</evidence>
<evidence type="ECO:0000313" key="2">
    <source>
        <dbReference type="Proteomes" id="UP001234581"/>
    </source>
</evidence>